<gene>
    <name evidence="1" type="ORF">CSSPJE1EN1_LOCUS26035</name>
</gene>
<dbReference type="Proteomes" id="UP001497444">
    <property type="component" value="Unassembled WGS sequence"/>
</dbReference>
<accession>A0ABP0V8B5</accession>
<sequence>MIKKVGEGGGFPVRFDTPQRRLAAYTMAHALRGKRWQLCLPNLAFIKNQLVMFGELPGSLAEETGEMQEKEVFLINEKYERICTENKNLNDFPFAAVCHIQRKGRAKKEFTYTMEQAKAAGQYPAKKSDGTLSPDSPWNKFTNIMLLRKAMGLGIKFEFPDALIGAPIAELDYDQAPDLVEERDVTDNKANDLNKMF</sequence>
<organism evidence="1 2">
    <name type="scientific">Sphagnum jensenii</name>
    <dbReference type="NCBI Taxonomy" id="128206"/>
    <lineage>
        <taxon>Eukaryota</taxon>
        <taxon>Viridiplantae</taxon>
        <taxon>Streptophyta</taxon>
        <taxon>Embryophyta</taxon>
        <taxon>Bryophyta</taxon>
        <taxon>Sphagnophytina</taxon>
        <taxon>Sphagnopsida</taxon>
        <taxon>Sphagnales</taxon>
        <taxon>Sphagnaceae</taxon>
        <taxon>Sphagnum</taxon>
    </lineage>
</organism>
<comment type="caution">
    <text evidence="1">The sequence shown here is derived from an EMBL/GenBank/DDBJ whole genome shotgun (WGS) entry which is preliminary data.</text>
</comment>
<evidence type="ECO:0000313" key="1">
    <source>
        <dbReference type="EMBL" id="CAK9250657.1"/>
    </source>
</evidence>
<reference evidence="1" key="1">
    <citation type="submission" date="2024-02" db="EMBL/GenBank/DDBJ databases">
        <authorList>
            <consortium name="ELIXIR-Norway"/>
            <consortium name="Elixir Norway"/>
        </authorList>
    </citation>
    <scope>NUCLEOTIDE SEQUENCE</scope>
</reference>
<protein>
    <submittedName>
        <fullName evidence="1">Uncharacterized protein</fullName>
    </submittedName>
</protein>
<proteinExistence type="predicted"/>
<name>A0ABP0V8B5_9BRYO</name>
<dbReference type="EMBL" id="CAXAQS010000214">
    <property type="protein sequence ID" value="CAK9250657.1"/>
    <property type="molecule type" value="Genomic_DNA"/>
</dbReference>
<evidence type="ECO:0000313" key="2">
    <source>
        <dbReference type="Proteomes" id="UP001497444"/>
    </source>
</evidence>
<keyword evidence="2" id="KW-1185">Reference proteome</keyword>